<accession>A0ABN8Z824</accession>
<dbReference type="EMBL" id="OX459939">
    <property type="protein sequence ID" value="CAI9170025.1"/>
    <property type="molecule type" value="Genomic_DNA"/>
</dbReference>
<evidence type="ECO:0000313" key="3">
    <source>
        <dbReference type="Proteomes" id="UP001176941"/>
    </source>
</evidence>
<protein>
    <submittedName>
        <fullName evidence="2">Uncharacterized protein</fullName>
    </submittedName>
</protein>
<dbReference type="Proteomes" id="UP001176941">
    <property type="component" value="Chromosome 3"/>
</dbReference>
<organism evidence="2 3">
    <name type="scientific">Rangifer tarandus platyrhynchus</name>
    <name type="common">Svalbard reindeer</name>
    <dbReference type="NCBI Taxonomy" id="3082113"/>
    <lineage>
        <taxon>Eukaryota</taxon>
        <taxon>Metazoa</taxon>
        <taxon>Chordata</taxon>
        <taxon>Craniata</taxon>
        <taxon>Vertebrata</taxon>
        <taxon>Euteleostomi</taxon>
        <taxon>Mammalia</taxon>
        <taxon>Eutheria</taxon>
        <taxon>Laurasiatheria</taxon>
        <taxon>Artiodactyla</taxon>
        <taxon>Ruminantia</taxon>
        <taxon>Pecora</taxon>
        <taxon>Cervidae</taxon>
        <taxon>Odocoileinae</taxon>
        <taxon>Rangifer</taxon>
    </lineage>
</organism>
<gene>
    <name evidence="2" type="ORF">MRATA1EN1_LOCUS18987</name>
</gene>
<sequence>MCPKNQASAKPGSPAVAMLSSSGFPCCRCVNPGALMQPPALSLRGVLATEASQGHMQGGVGEKVGGTPAVAPVGLRPQDPAGPRRALEPGCGAGKKGRGGPTVCPSQAPLYDTHASACACCQP</sequence>
<evidence type="ECO:0000313" key="2">
    <source>
        <dbReference type="EMBL" id="CAI9170025.1"/>
    </source>
</evidence>
<name>A0ABN8Z824_RANTA</name>
<proteinExistence type="predicted"/>
<feature type="region of interest" description="Disordered" evidence="1">
    <location>
        <begin position="54"/>
        <end position="99"/>
    </location>
</feature>
<evidence type="ECO:0000256" key="1">
    <source>
        <dbReference type="SAM" id="MobiDB-lite"/>
    </source>
</evidence>
<reference evidence="2" key="1">
    <citation type="submission" date="2023-04" db="EMBL/GenBank/DDBJ databases">
        <authorList>
            <consortium name="ELIXIR-Norway"/>
        </authorList>
    </citation>
    <scope>NUCLEOTIDE SEQUENCE [LARGE SCALE GENOMIC DNA]</scope>
</reference>
<keyword evidence="3" id="KW-1185">Reference proteome</keyword>